<name>A0A4Q7VXV4_9ACTN</name>
<evidence type="ECO:0000313" key="5">
    <source>
        <dbReference type="Proteomes" id="UP000292027"/>
    </source>
</evidence>
<evidence type="ECO:0000256" key="1">
    <source>
        <dbReference type="ARBA" id="ARBA00022679"/>
    </source>
</evidence>
<dbReference type="InterPro" id="IPR029056">
    <property type="entry name" value="Ribokinase-like"/>
</dbReference>
<proteinExistence type="predicted"/>
<dbReference type="PRINTS" id="PR00990">
    <property type="entry name" value="RIBOKINASE"/>
</dbReference>
<keyword evidence="5" id="KW-1185">Reference proteome</keyword>
<dbReference type="GO" id="GO:0005829">
    <property type="term" value="C:cytosol"/>
    <property type="evidence" value="ECO:0007669"/>
    <property type="project" value="TreeGrafter"/>
</dbReference>
<dbReference type="OrthoDB" id="4554146at2"/>
<keyword evidence="1" id="KW-0808">Transferase</keyword>
<dbReference type="EMBL" id="SHKR01000019">
    <property type="protein sequence ID" value="RZU01408.1"/>
    <property type="molecule type" value="Genomic_DNA"/>
</dbReference>
<protein>
    <submittedName>
        <fullName evidence="4">Ribokinase</fullName>
    </submittedName>
</protein>
<accession>A0A4Q7VXV4</accession>
<evidence type="ECO:0000256" key="2">
    <source>
        <dbReference type="ARBA" id="ARBA00022777"/>
    </source>
</evidence>
<dbReference type="SUPFAM" id="SSF53613">
    <property type="entry name" value="Ribokinase-like"/>
    <property type="match status" value="1"/>
</dbReference>
<dbReference type="GO" id="GO:0006796">
    <property type="term" value="P:phosphate-containing compound metabolic process"/>
    <property type="evidence" value="ECO:0007669"/>
    <property type="project" value="UniProtKB-ARBA"/>
</dbReference>
<gene>
    <name evidence="4" type="ORF">EV645_8238</name>
</gene>
<sequence>MSETDGPGPAEPSILVSVFESLRRFDGLTANHLQSARAAPALLRLPVVQNQAVRSGNKPAAAAVEVVIEHVPQLESVTDRIIADVILNLGIYVDLYRDQAISRRALHMLQRGGLGNRRETLIEHWEVFHHAHGATSTPDPPGEHTLRDRIEGEVFERLAKLLEDPAPVVELIEPDEPPLAPVARGARSATTGRVVVVGGVAMDHLWRIRSIPDVATSTMAMNYIRSPGGKGFSQAVAAAHLNLDVSLIAAIAADGAGEEIKAQLMREGVDTSLLRTIPNPSDQERLQTPATGILELPAGNSSAVVWRDGVELDSSVIDQRADAIKSCDVLLLTFEMPLSVLRHTLSLVNSSSTRPLVIVTPGQPYADGHLLSSALRYIDYLVAHLWELEKFAFSEESMYDPQLLSNELLSLGLPSLCLLVDRGGTVYRQGKPQQSIEAPPSDLRESSITRDAFCAALAARLADHAELTIQDIHWAAAAMACFAETYHRAPAHPLRETVDKKYHELFPDDD</sequence>
<reference evidence="4 5" key="1">
    <citation type="journal article" date="2015" name="Stand. Genomic Sci.">
        <title>Genomic Encyclopedia of Bacterial and Archaeal Type Strains, Phase III: the genomes of soil and plant-associated and newly described type strains.</title>
        <authorList>
            <person name="Whitman W.B."/>
            <person name="Woyke T."/>
            <person name="Klenk H.P."/>
            <person name="Zhou Y."/>
            <person name="Lilburn T.G."/>
            <person name="Beck B.J."/>
            <person name="De Vos P."/>
            <person name="Vandamme P."/>
            <person name="Eisen J.A."/>
            <person name="Garrity G."/>
            <person name="Hugenholtz P."/>
            <person name="Kyrpides N.C."/>
        </authorList>
    </citation>
    <scope>NUCLEOTIDE SEQUENCE [LARGE SCALE GENOMIC DNA]</scope>
    <source>
        <strain evidence="4 5">VKM Ac-2540</strain>
    </source>
</reference>
<dbReference type="GO" id="GO:0016301">
    <property type="term" value="F:kinase activity"/>
    <property type="evidence" value="ECO:0007669"/>
    <property type="project" value="UniProtKB-KW"/>
</dbReference>
<dbReference type="PANTHER" id="PTHR10584:SF166">
    <property type="entry name" value="RIBOKINASE"/>
    <property type="match status" value="1"/>
</dbReference>
<dbReference type="Proteomes" id="UP000292027">
    <property type="component" value="Unassembled WGS sequence"/>
</dbReference>
<dbReference type="RefSeq" id="WP_130450538.1">
    <property type="nucleotide sequence ID" value="NZ_SHKR01000019.1"/>
</dbReference>
<evidence type="ECO:0000259" key="3">
    <source>
        <dbReference type="Pfam" id="PF00294"/>
    </source>
</evidence>
<dbReference type="InterPro" id="IPR002139">
    <property type="entry name" value="Ribo/fructo_kinase"/>
</dbReference>
<comment type="caution">
    <text evidence="4">The sequence shown here is derived from an EMBL/GenBank/DDBJ whole genome shotgun (WGS) entry which is preliminary data.</text>
</comment>
<organism evidence="4 5">
    <name type="scientific">Kribbella rubisoli</name>
    <dbReference type="NCBI Taxonomy" id="3075929"/>
    <lineage>
        <taxon>Bacteria</taxon>
        <taxon>Bacillati</taxon>
        <taxon>Actinomycetota</taxon>
        <taxon>Actinomycetes</taxon>
        <taxon>Propionibacteriales</taxon>
        <taxon>Kribbellaceae</taxon>
        <taxon>Kribbella</taxon>
    </lineage>
</organism>
<dbReference type="Pfam" id="PF00294">
    <property type="entry name" value="PfkB"/>
    <property type="match status" value="1"/>
</dbReference>
<dbReference type="AlphaFoldDB" id="A0A4Q7VXV4"/>
<dbReference type="Gene3D" id="3.40.1190.20">
    <property type="match status" value="1"/>
</dbReference>
<dbReference type="PANTHER" id="PTHR10584">
    <property type="entry name" value="SUGAR KINASE"/>
    <property type="match status" value="1"/>
</dbReference>
<feature type="domain" description="Carbohydrate kinase PfkB" evidence="3">
    <location>
        <begin position="194"/>
        <end position="481"/>
    </location>
</feature>
<dbReference type="InterPro" id="IPR011611">
    <property type="entry name" value="PfkB_dom"/>
</dbReference>
<keyword evidence="2" id="KW-0418">Kinase</keyword>
<evidence type="ECO:0000313" key="4">
    <source>
        <dbReference type="EMBL" id="RZU01408.1"/>
    </source>
</evidence>